<protein>
    <recommendedName>
        <fullName evidence="1">DUF7698 domain-containing protein</fullName>
    </recommendedName>
</protein>
<reference evidence="3" key="1">
    <citation type="submission" date="2016-10" db="EMBL/GenBank/DDBJ databases">
        <authorList>
            <person name="Varghese N."/>
            <person name="Submissions S."/>
        </authorList>
    </citation>
    <scope>NUCLEOTIDE SEQUENCE [LARGE SCALE GENOMIC DNA]</scope>
    <source>
        <strain evidence="3">DSM 19181</strain>
    </source>
</reference>
<dbReference type="RefSeq" id="WP_091264166.1">
    <property type="nucleotide sequence ID" value="NZ_FNFK01000001.1"/>
</dbReference>
<evidence type="ECO:0000313" key="3">
    <source>
        <dbReference type="Proteomes" id="UP000199433"/>
    </source>
</evidence>
<dbReference type="STRING" id="426701.SAMN04488098_1001107"/>
<dbReference type="Pfam" id="PF24753">
    <property type="entry name" value="DUF7698"/>
    <property type="match status" value="1"/>
</dbReference>
<proteinExistence type="predicted"/>
<keyword evidence="3" id="KW-1185">Reference proteome</keyword>
<feature type="domain" description="DUF7698" evidence="1">
    <location>
        <begin position="1"/>
        <end position="117"/>
    </location>
</feature>
<evidence type="ECO:0000313" key="2">
    <source>
        <dbReference type="EMBL" id="SDJ63115.1"/>
    </source>
</evidence>
<dbReference type="EMBL" id="FNFK01000001">
    <property type="protein sequence ID" value="SDJ63115.1"/>
    <property type="molecule type" value="Genomic_DNA"/>
</dbReference>
<dbReference type="AlphaFoldDB" id="A0A1G8VCN6"/>
<organism evidence="2 3">
    <name type="scientific">Alkalibacterium thalassium</name>
    <dbReference type="NCBI Taxonomy" id="426701"/>
    <lineage>
        <taxon>Bacteria</taxon>
        <taxon>Bacillati</taxon>
        <taxon>Bacillota</taxon>
        <taxon>Bacilli</taxon>
        <taxon>Lactobacillales</taxon>
        <taxon>Carnobacteriaceae</taxon>
        <taxon>Alkalibacterium</taxon>
    </lineage>
</organism>
<name>A0A1G8VCN6_9LACT</name>
<sequence length="118" mass="13331">MKEIKAFEEAKATGVNFKESGINSTMYWAYERSKEAGNDTIDFSEVIWDCDIEHIVKACRAYGIDHITISSTFSGLIATLSEFEKHGCRMDGLTKVKTSYTDWQTGEKQILPAILVRI</sequence>
<gene>
    <name evidence="2" type="ORF">SAMN04488098_1001107</name>
</gene>
<accession>A0A1G8VCN6</accession>
<dbReference type="OrthoDB" id="1701804at2"/>
<dbReference type="InterPro" id="IPR056115">
    <property type="entry name" value="DUF7698"/>
</dbReference>
<evidence type="ECO:0000259" key="1">
    <source>
        <dbReference type="Pfam" id="PF24753"/>
    </source>
</evidence>
<dbReference type="Proteomes" id="UP000199433">
    <property type="component" value="Unassembled WGS sequence"/>
</dbReference>